<dbReference type="PANTHER" id="PTHR10907">
    <property type="entry name" value="REGUCALCIN"/>
    <property type="match status" value="1"/>
</dbReference>
<keyword evidence="3" id="KW-0862">Zinc</keyword>
<comment type="similarity">
    <text evidence="1">Belongs to the SMP-30/CGR1 family.</text>
</comment>
<dbReference type="InterPro" id="IPR011042">
    <property type="entry name" value="6-blade_b-propeller_TolB-like"/>
</dbReference>
<proteinExistence type="inferred from homology"/>
<feature type="binding site" evidence="3">
    <location>
        <position position="102"/>
    </location>
    <ligand>
        <name>substrate</name>
    </ligand>
</feature>
<dbReference type="InterPro" id="IPR005511">
    <property type="entry name" value="SMP-30"/>
</dbReference>
<feature type="domain" description="SMP-30/Gluconolactonase/LRE-like region" evidence="4">
    <location>
        <begin position="15"/>
        <end position="256"/>
    </location>
</feature>
<organism evidence="5 6">
    <name type="scientific">Sphingomonas kyeonggiensis</name>
    <dbReference type="NCBI Taxonomy" id="1268553"/>
    <lineage>
        <taxon>Bacteria</taxon>
        <taxon>Pseudomonadati</taxon>
        <taxon>Pseudomonadota</taxon>
        <taxon>Alphaproteobacteria</taxon>
        <taxon>Sphingomonadales</taxon>
        <taxon>Sphingomonadaceae</taxon>
        <taxon>Sphingomonas</taxon>
    </lineage>
</organism>
<reference evidence="5 6" key="1">
    <citation type="submission" date="2020-08" db="EMBL/GenBank/DDBJ databases">
        <title>Genomic Encyclopedia of Type Strains, Phase IV (KMG-IV): sequencing the most valuable type-strain genomes for metagenomic binning, comparative biology and taxonomic classification.</title>
        <authorList>
            <person name="Goeker M."/>
        </authorList>
    </citation>
    <scope>NUCLEOTIDE SEQUENCE [LARGE SCALE GENOMIC DNA]</scope>
    <source>
        <strain evidence="5 6">DSM 101806</strain>
    </source>
</reference>
<protein>
    <submittedName>
        <fullName evidence="5">Sugar lactone lactonase YvrE</fullName>
    </submittedName>
</protein>
<sequence length="284" mass="31077">MSVVRIVERDRRDVLGEGPLWSARDNALYWTDILSHRLNRLSLDSGVVRSWEFDEYLGWAVEREKGGFVLGLGRRFVRFDPETGVTRAIAAPEPDRFGNRINDAKADPQGRIWAGTMSINCEDPTGSFYRLDTDGTATRVDGPYTIANGPAIAADGSFLLHTDTSLATIFRFDINDDGSLGPRTPFVTFEPEWGNPDGMTFDAEGGLWVACWGGGCVTRFSPEGVRERSIALPASQITSCTFAGPALDRMFVTSASDGVDEPQGGALFEVDPGCRGLTTQYYRG</sequence>
<evidence type="ECO:0000256" key="3">
    <source>
        <dbReference type="PIRSR" id="PIRSR605511-2"/>
    </source>
</evidence>
<evidence type="ECO:0000313" key="6">
    <source>
        <dbReference type="Proteomes" id="UP000557392"/>
    </source>
</evidence>
<dbReference type="GO" id="GO:0005509">
    <property type="term" value="F:calcium ion binding"/>
    <property type="evidence" value="ECO:0007669"/>
    <property type="project" value="TreeGrafter"/>
</dbReference>
<feature type="binding site" evidence="3">
    <location>
        <position position="100"/>
    </location>
    <ligand>
        <name>substrate</name>
    </ligand>
</feature>
<dbReference type="Pfam" id="PF08450">
    <property type="entry name" value="SGL"/>
    <property type="match status" value="1"/>
</dbReference>
<dbReference type="Gene3D" id="2.120.10.30">
    <property type="entry name" value="TolB, C-terminal domain"/>
    <property type="match status" value="1"/>
</dbReference>
<dbReference type="EMBL" id="JACIEH010000002">
    <property type="protein sequence ID" value="MBB4099171.1"/>
    <property type="molecule type" value="Genomic_DNA"/>
</dbReference>
<gene>
    <name evidence="5" type="ORF">GGR46_002735</name>
</gene>
<name>A0A7W6NXY7_9SPHN</name>
<dbReference type="AlphaFoldDB" id="A0A7W6NXY7"/>
<dbReference type="RefSeq" id="WP_183998467.1">
    <property type="nucleotide sequence ID" value="NZ_JACIEH010000002.1"/>
</dbReference>
<dbReference type="InterPro" id="IPR013658">
    <property type="entry name" value="SGL"/>
</dbReference>
<feature type="binding site" evidence="3">
    <location>
        <position position="148"/>
    </location>
    <ligand>
        <name>a divalent metal cation</name>
        <dbReference type="ChEBI" id="CHEBI:60240"/>
    </ligand>
</feature>
<accession>A0A7W6NXY7</accession>
<dbReference type="GO" id="GO:0004341">
    <property type="term" value="F:gluconolactonase activity"/>
    <property type="evidence" value="ECO:0007669"/>
    <property type="project" value="TreeGrafter"/>
</dbReference>
<keyword evidence="3" id="KW-0479">Metal-binding</keyword>
<dbReference type="GO" id="GO:0019853">
    <property type="term" value="P:L-ascorbic acid biosynthetic process"/>
    <property type="evidence" value="ECO:0007669"/>
    <property type="project" value="TreeGrafter"/>
</dbReference>
<comment type="cofactor">
    <cofactor evidence="3">
        <name>Zn(2+)</name>
        <dbReference type="ChEBI" id="CHEBI:29105"/>
    </cofactor>
    <text evidence="3">Binds 1 divalent metal cation per subunit.</text>
</comment>
<evidence type="ECO:0000259" key="4">
    <source>
        <dbReference type="Pfam" id="PF08450"/>
    </source>
</evidence>
<feature type="active site" description="Proton donor/acceptor" evidence="2">
    <location>
        <position position="197"/>
    </location>
</feature>
<dbReference type="SUPFAM" id="SSF63829">
    <property type="entry name" value="Calcium-dependent phosphotriesterase"/>
    <property type="match status" value="1"/>
</dbReference>
<evidence type="ECO:0000313" key="5">
    <source>
        <dbReference type="EMBL" id="MBB4099171.1"/>
    </source>
</evidence>
<comment type="caution">
    <text evidence="5">The sequence shown here is derived from an EMBL/GenBank/DDBJ whole genome shotgun (WGS) entry which is preliminary data.</text>
</comment>
<keyword evidence="6" id="KW-1185">Reference proteome</keyword>
<dbReference type="PANTHER" id="PTHR10907:SF47">
    <property type="entry name" value="REGUCALCIN"/>
    <property type="match status" value="1"/>
</dbReference>
<evidence type="ECO:0000256" key="2">
    <source>
        <dbReference type="PIRSR" id="PIRSR605511-1"/>
    </source>
</evidence>
<evidence type="ECO:0000256" key="1">
    <source>
        <dbReference type="ARBA" id="ARBA00008853"/>
    </source>
</evidence>
<dbReference type="Proteomes" id="UP000557392">
    <property type="component" value="Unassembled WGS sequence"/>
</dbReference>
<feature type="binding site" evidence="3">
    <location>
        <position position="17"/>
    </location>
    <ligand>
        <name>a divalent metal cation</name>
        <dbReference type="ChEBI" id="CHEBI:60240"/>
    </ligand>
</feature>
<dbReference type="PRINTS" id="PR01790">
    <property type="entry name" value="SMP30FAMILY"/>
</dbReference>
<feature type="binding site" evidence="3">
    <location>
        <position position="197"/>
    </location>
    <ligand>
        <name>a divalent metal cation</name>
        <dbReference type="ChEBI" id="CHEBI:60240"/>
    </ligand>
</feature>